<dbReference type="PANTHER" id="PTHR20275">
    <property type="entry name" value="NAD KINASE"/>
    <property type="match status" value="1"/>
</dbReference>
<dbReference type="InterPro" id="IPR002504">
    <property type="entry name" value="NADK"/>
</dbReference>
<comment type="cofactor">
    <cofactor evidence="6">
        <name>a divalent metal cation</name>
        <dbReference type="ChEBI" id="CHEBI:60240"/>
    </cofactor>
</comment>
<dbReference type="GO" id="GO:0046872">
    <property type="term" value="F:metal ion binding"/>
    <property type="evidence" value="ECO:0007669"/>
    <property type="project" value="UniProtKB-UniRule"/>
</dbReference>
<name>A0A2U1CDV1_9FIRM</name>
<dbReference type="GO" id="GO:0005524">
    <property type="term" value="F:ATP binding"/>
    <property type="evidence" value="ECO:0007669"/>
    <property type="project" value="UniProtKB-KW"/>
</dbReference>
<dbReference type="EC" id="2.7.1.23" evidence="6"/>
<keyword evidence="3 6" id="KW-0521">NADP</keyword>
<dbReference type="GO" id="GO:0005737">
    <property type="term" value="C:cytoplasm"/>
    <property type="evidence" value="ECO:0007669"/>
    <property type="project" value="UniProtKB-SubCell"/>
</dbReference>
<keyword evidence="1 6" id="KW-0808">Transferase</keyword>
<dbReference type="GO" id="GO:0006741">
    <property type="term" value="P:NADP+ biosynthetic process"/>
    <property type="evidence" value="ECO:0007669"/>
    <property type="project" value="UniProtKB-UniRule"/>
</dbReference>
<comment type="function">
    <text evidence="6">Involved in the regulation of the intracellular balance of NAD and NADP, and is a key enzyme in the biosynthesis of NADP. Catalyzes specifically the phosphorylation on 2'-hydroxyl of the adenosine moiety of NAD to yield NADP.</text>
</comment>
<dbReference type="GO" id="GO:0003951">
    <property type="term" value="F:NAD+ kinase activity"/>
    <property type="evidence" value="ECO:0007669"/>
    <property type="project" value="UniProtKB-UniRule"/>
</dbReference>
<dbReference type="EMBL" id="QEKK01000002">
    <property type="protein sequence ID" value="PVY59102.1"/>
    <property type="molecule type" value="Genomic_DNA"/>
</dbReference>
<evidence type="ECO:0000256" key="3">
    <source>
        <dbReference type="ARBA" id="ARBA00022857"/>
    </source>
</evidence>
<comment type="caution">
    <text evidence="7">The sequence shown here is derived from an EMBL/GenBank/DDBJ whole genome shotgun (WGS) entry which is preliminary data.</text>
</comment>
<dbReference type="HAMAP" id="MF_00361">
    <property type="entry name" value="NAD_kinase"/>
    <property type="match status" value="1"/>
</dbReference>
<dbReference type="GO" id="GO:0051287">
    <property type="term" value="F:NAD binding"/>
    <property type="evidence" value="ECO:0007669"/>
    <property type="project" value="UniProtKB-ARBA"/>
</dbReference>
<dbReference type="Pfam" id="PF20143">
    <property type="entry name" value="NAD_kinase_C"/>
    <property type="match status" value="1"/>
</dbReference>
<evidence type="ECO:0000313" key="7">
    <source>
        <dbReference type="EMBL" id="PVY59102.1"/>
    </source>
</evidence>
<reference evidence="7 8" key="1">
    <citation type="submission" date="2018-04" db="EMBL/GenBank/DDBJ databases">
        <title>Genomic Encyclopedia of Type Strains, Phase IV (KMG-IV): sequencing the most valuable type-strain genomes for metagenomic binning, comparative biology and taxonomic classification.</title>
        <authorList>
            <person name="Goeker M."/>
        </authorList>
    </citation>
    <scope>NUCLEOTIDE SEQUENCE [LARGE SCALE GENOMIC DNA]</scope>
    <source>
        <strain evidence="7 8">DSM 26588</strain>
    </source>
</reference>
<dbReference type="PANTHER" id="PTHR20275:SF0">
    <property type="entry name" value="NAD KINASE"/>
    <property type="match status" value="1"/>
</dbReference>
<comment type="catalytic activity">
    <reaction evidence="5 6">
        <text>NAD(+) + ATP = ADP + NADP(+) + H(+)</text>
        <dbReference type="Rhea" id="RHEA:18629"/>
        <dbReference type="ChEBI" id="CHEBI:15378"/>
        <dbReference type="ChEBI" id="CHEBI:30616"/>
        <dbReference type="ChEBI" id="CHEBI:57540"/>
        <dbReference type="ChEBI" id="CHEBI:58349"/>
        <dbReference type="ChEBI" id="CHEBI:456216"/>
        <dbReference type="EC" id="2.7.1.23"/>
    </reaction>
</comment>
<evidence type="ECO:0000256" key="6">
    <source>
        <dbReference type="HAMAP-Rule" id="MF_00361"/>
    </source>
</evidence>
<keyword evidence="6" id="KW-0963">Cytoplasm</keyword>
<dbReference type="SUPFAM" id="SSF111331">
    <property type="entry name" value="NAD kinase/diacylglycerol kinase-like"/>
    <property type="match status" value="1"/>
</dbReference>
<dbReference type="AlphaFoldDB" id="A0A2U1CDV1"/>
<feature type="binding site" evidence="6">
    <location>
        <begin position="188"/>
        <end position="193"/>
    </location>
    <ligand>
        <name>NAD(+)</name>
        <dbReference type="ChEBI" id="CHEBI:57540"/>
    </ligand>
</feature>
<feature type="binding site" evidence="6">
    <location>
        <begin position="147"/>
        <end position="148"/>
    </location>
    <ligand>
        <name>NAD(+)</name>
        <dbReference type="ChEBI" id="CHEBI:57540"/>
    </ligand>
</feature>
<feature type="binding site" evidence="6">
    <location>
        <position position="79"/>
    </location>
    <ligand>
        <name>NAD(+)</name>
        <dbReference type="ChEBI" id="CHEBI:57540"/>
    </ligand>
</feature>
<feature type="binding site" evidence="6">
    <location>
        <position position="177"/>
    </location>
    <ligand>
        <name>NAD(+)</name>
        <dbReference type="ChEBI" id="CHEBI:57540"/>
    </ligand>
</feature>
<dbReference type="InterPro" id="IPR016064">
    <property type="entry name" value="NAD/diacylglycerol_kinase_sf"/>
</dbReference>
<dbReference type="Pfam" id="PF01513">
    <property type="entry name" value="NAD_kinase"/>
    <property type="match status" value="1"/>
</dbReference>
<evidence type="ECO:0000256" key="2">
    <source>
        <dbReference type="ARBA" id="ARBA00022777"/>
    </source>
</evidence>
<sequence length="289" mass="31572">MKVVLSPNPYRDRGLKAALKARDILKSGGVDTSLCLPFDLEQGSGHAELPRDLDYRNMQNELERADILLCFGGDGTILHAARDANAHNVPILGVNMGSVGFMAELEHSELDMLSQLSKRKYTIEPRMMLDVSVRRGRETLYRDLALNDAVITKGAVARVIDLIVRGDGVHIYDYSGDGVILATPTGSTAYSMSAGGPIVEPTSENILVTPICAHSLHAKPLVMGRDRIVSVRIGKLSRKTAYLSVDGGRAFKLCGGDTVEVRRSKSVTRLVRLTDHSFYEIINQKLGRA</sequence>
<evidence type="ECO:0000256" key="1">
    <source>
        <dbReference type="ARBA" id="ARBA00022679"/>
    </source>
</evidence>
<feature type="binding site" evidence="6">
    <location>
        <begin position="74"/>
        <end position="75"/>
    </location>
    <ligand>
        <name>NAD(+)</name>
        <dbReference type="ChEBI" id="CHEBI:57540"/>
    </ligand>
</feature>
<organism evidence="7 8">
    <name type="scientific">Intestinimonas butyriciproducens</name>
    <dbReference type="NCBI Taxonomy" id="1297617"/>
    <lineage>
        <taxon>Bacteria</taxon>
        <taxon>Bacillati</taxon>
        <taxon>Bacillota</taxon>
        <taxon>Clostridia</taxon>
        <taxon>Eubacteriales</taxon>
        <taxon>Intestinimonas</taxon>
    </lineage>
</organism>
<keyword evidence="6" id="KW-0067">ATP-binding</keyword>
<dbReference type="Proteomes" id="UP000245778">
    <property type="component" value="Unassembled WGS sequence"/>
</dbReference>
<dbReference type="InterPro" id="IPR017438">
    <property type="entry name" value="ATP-NAD_kinase_N"/>
</dbReference>
<gene>
    <name evidence="6" type="primary">nadK</name>
    <name evidence="7" type="ORF">C7373_10283</name>
</gene>
<dbReference type="Gene3D" id="2.60.200.30">
    <property type="entry name" value="Probable inorganic polyphosphate/atp-NAD kinase, domain 2"/>
    <property type="match status" value="1"/>
</dbReference>
<accession>A0A2U1CDV1</accession>
<keyword evidence="6" id="KW-0547">Nucleotide-binding</keyword>
<dbReference type="Gene3D" id="3.40.50.10330">
    <property type="entry name" value="Probable inorganic polyphosphate/atp-NAD kinase, domain 1"/>
    <property type="match status" value="1"/>
</dbReference>
<evidence type="ECO:0000256" key="5">
    <source>
        <dbReference type="ARBA" id="ARBA00047925"/>
    </source>
</evidence>
<evidence type="ECO:0000256" key="4">
    <source>
        <dbReference type="ARBA" id="ARBA00023027"/>
    </source>
</evidence>
<proteinExistence type="inferred from homology"/>
<protein>
    <recommendedName>
        <fullName evidence="6">NAD kinase</fullName>
        <ecNumber evidence="6">2.7.1.23</ecNumber>
    </recommendedName>
    <alternativeName>
        <fullName evidence="6">ATP-dependent NAD kinase</fullName>
    </alternativeName>
</protein>
<dbReference type="InterPro" id="IPR017437">
    <property type="entry name" value="ATP-NAD_kinase_PpnK-typ_C"/>
</dbReference>
<comment type="similarity">
    <text evidence="6">Belongs to the NAD kinase family.</text>
</comment>
<evidence type="ECO:0000313" key="8">
    <source>
        <dbReference type="Proteomes" id="UP000245778"/>
    </source>
</evidence>
<keyword evidence="4 6" id="KW-0520">NAD</keyword>
<feature type="active site" description="Proton acceptor" evidence="6">
    <location>
        <position position="74"/>
    </location>
</feature>
<dbReference type="GO" id="GO:0019674">
    <property type="term" value="P:NAD+ metabolic process"/>
    <property type="evidence" value="ECO:0007669"/>
    <property type="project" value="InterPro"/>
</dbReference>
<dbReference type="OrthoDB" id="9774737at2"/>
<comment type="subcellular location">
    <subcellularLocation>
        <location evidence="6">Cytoplasm</location>
    </subcellularLocation>
</comment>
<comment type="caution">
    <text evidence="6">Lacks conserved residue(s) required for the propagation of feature annotation.</text>
</comment>
<feature type="binding site" evidence="6">
    <location>
        <position position="158"/>
    </location>
    <ligand>
        <name>NAD(+)</name>
        <dbReference type="ChEBI" id="CHEBI:57540"/>
    </ligand>
</feature>
<keyword evidence="2 6" id="KW-0418">Kinase</keyword>